<reference evidence="3" key="1">
    <citation type="submission" date="2025-08" db="UniProtKB">
        <authorList>
            <consortium name="Ensembl"/>
        </authorList>
    </citation>
    <scope>IDENTIFICATION</scope>
</reference>
<dbReference type="GO" id="GO:0043065">
    <property type="term" value="P:positive regulation of apoptotic process"/>
    <property type="evidence" value="ECO:0007669"/>
    <property type="project" value="Ensembl"/>
</dbReference>
<evidence type="ECO:0000313" key="3">
    <source>
        <dbReference type="Ensembl" id="ENSHCOP00000020973.1"/>
    </source>
</evidence>
<dbReference type="OMA" id="CKMNLVA"/>
<proteinExistence type="predicted"/>
<reference evidence="3" key="2">
    <citation type="submission" date="2025-09" db="UniProtKB">
        <authorList>
            <consortium name="Ensembl"/>
        </authorList>
    </citation>
    <scope>IDENTIFICATION</scope>
</reference>
<dbReference type="SUPFAM" id="SSF47986">
    <property type="entry name" value="DEATH domain"/>
    <property type="match status" value="1"/>
</dbReference>
<dbReference type="PANTHER" id="PTHR15077">
    <property type="entry name" value="FAS-ASSOCIATING DEATH DOMAIN-CONTAINING PROTEIN FADD"/>
    <property type="match status" value="1"/>
</dbReference>
<dbReference type="Pfam" id="PF00531">
    <property type="entry name" value="Death"/>
    <property type="match status" value="1"/>
</dbReference>
<dbReference type="GeneTree" id="ENSGT00390000002105"/>
<dbReference type="InterPro" id="IPR011029">
    <property type="entry name" value="DEATH-like_dom_sf"/>
</dbReference>
<sequence length="188" mass="21156">MASLRFNALLLDISSQLTTEQLDRLKYLCGDKVGKRELETIDNGIKLFQCLTERGVLNQDKTELLSELLTLINRQDLEEKLSSFQSPPECAGTQLCETERAKLEIATKVIAENVGGTWRKLGRELGLSETKLKSISMRFPTDLEETVRELLKEWRKSRGAEARTGELIEALRACQQNLTADIVEAACI</sequence>
<keyword evidence="4" id="KW-1185">Reference proteome</keyword>
<feature type="domain" description="DED" evidence="2">
    <location>
        <begin position="5"/>
        <end position="83"/>
    </location>
</feature>
<dbReference type="SMART" id="SM00031">
    <property type="entry name" value="DED"/>
    <property type="match status" value="1"/>
</dbReference>
<dbReference type="GO" id="GO:0005123">
    <property type="term" value="F:death receptor binding"/>
    <property type="evidence" value="ECO:0007669"/>
    <property type="project" value="TreeGrafter"/>
</dbReference>
<dbReference type="STRING" id="109280.ENSHCOP00000020973"/>
<name>A0A3Q2YST1_HIPCM</name>
<dbReference type="InterPro" id="IPR000488">
    <property type="entry name" value="Death_dom"/>
</dbReference>
<evidence type="ECO:0000259" key="1">
    <source>
        <dbReference type="PROSITE" id="PS50017"/>
    </source>
</evidence>
<dbReference type="FunFam" id="1.10.533.10:FF:000059">
    <property type="entry name" value="Fas-associated via death domain"/>
    <property type="match status" value="1"/>
</dbReference>
<feature type="domain" description="Death" evidence="1">
    <location>
        <begin position="103"/>
        <end position="187"/>
    </location>
</feature>
<dbReference type="InterPro" id="IPR001875">
    <property type="entry name" value="DED_dom"/>
</dbReference>
<evidence type="ECO:0000259" key="2">
    <source>
        <dbReference type="PROSITE" id="PS50168"/>
    </source>
</evidence>
<organism evidence="3 4">
    <name type="scientific">Hippocampus comes</name>
    <name type="common">Tiger tail seahorse</name>
    <dbReference type="NCBI Taxonomy" id="109280"/>
    <lineage>
        <taxon>Eukaryota</taxon>
        <taxon>Metazoa</taxon>
        <taxon>Chordata</taxon>
        <taxon>Craniata</taxon>
        <taxon>Vertebrata</taxon>
        <taxon>Euteleostomi</taxon>
        <taxon>Actinopterygii</taxon>
        <taxon>Neopterygii</taxon>
        <taxon>Teleostei</taxon>
        <taxon>Neoteleostei</taxon>
        <taxon>Acanthomorphata</taxon>
        <taxon>Syngnathiaria</taxon>
        <taxon>Syngnathiformes</taxon>
        <taxon>Syngnathoidei</taxon>
        <taxon>Syngnathidae</taxon>
        <taxon>Hippocampus</taxon>
    </lineage>
</organism>
<dbReference type="PROSITE" id="PS50168">
    <property type="entry name" value="DED"/>
    <property type="match status" value="1"/>
</dbReference>
<dbReference type="PROSITE" id="PS50017">
    <property type="entry name" value="DEATH_DOMAIN"/>
    <property type="match status" value="1"/>
</dbReference>
<dbReference type="GO" id="GO:0045089">
    <property type="term" value="P:positive regulation of innate immune response"/>
    <property type="evidence" value="ECO:0007669"/>
    <property type="project" value="TreeGrafter"/>
</dbReference>
<dbReference type="Gene3D" id="1.10.533.10">
    <property type="entry name" value="Death Domain, Fas"/>
    <property type="match status" value="2"/>
</dbReference>
<dbReference type="Pfam" id="PF01335">
    <property type="entry name" value="DED"/>
    <property type="match status" value="1"/>
</dbReference>
<dbReference type="AlphaFoldDB" id="A0A3Q2YST1"/>
<dbReference type="GO" id="GO:0089720">
    <property type="term" value="F:caspase binding"/>
    <property type="evidence" value="ECO:0007669"/>
    <property type="project" value="TreeGrafter"/>
</dbReference>
<dbReference type="PANTHER" id="PTHR15077:SF10">
    <property type="entry name" value="FAS-ASSOCIATED DEATH DOMAIN PROTEIN"/>
    <property type="match status" value="1"/>
</dbReference>
<dbReference type="GO" id="GO:0097191">
    <property type="term" value="P:extrinsic apoptotic signaling pathway"/>
    <property type="evidence" value="ECO:0007669"/>
    <property type="project" value="TreeGrafter"/>
</dbReference>
<dbReference type="Proteomes" id="UP000264820">
    <property type="component" value="Unplaced"/>
</dbReference>
<dbReference type="SMART" id="SM00005">
    <property type="entry name" value="DEATH"/>
    <property type="match status" value="1"/>
</dbReference>
<dbReference type="GO" id="GO:0031265">
    <property type="term" value="C:CD95 death-inducing signaling complex"/>
    <property type="evidence" value="ECO:0007669"/>
    <property type="project" value="TreeGrafter"/>
</dbReference>
<accession>A0A3Q2YST1</accession>
<dbReference type="InterPro" id="IPR016729">
    <property type="entry name" value="FADD"/>
</dbReference>
<evidence type="ECO:0000313" key="4">
    <source>
        <dbReference type="Proteomes" id="UP000264820"/>
    </source>
</evidence>
<protein>
    <submittedName>
        <fullName evidence="3">Fas (tnfrsf6)-associated via death domain</fullName>
    </submittedName>
</protein>
<dbReference type="Ensembl" id="ENSHCOT00000004816.1">
    <property type="protein sequence ID" value="ENSHCOP00000020973.1"/>
    <property type="gene ID" value="ENSHCOG00000007455.1"/>
</dbReference>